<dbReference type="InterPro" id="IPR013783">
    <property type="entry name" value="Ig-like_fold"/>
</dbReference>
<feature type="transmembrane region" description="Helical" evidence="8">
    <location>
        <begin position="242"/>
        <end position="268"/>
    </location>
</feature>
<feature type="domain" description="Ig-like" evidence="9">
    <location>
        <begin position="3"/>
        <end position="98"/>
    </location>
</feature>
<name>A0A8J7TEK0_ATRSP</name>
<dbReference type="SMART" id="SM00409">
    <property type="entry name" value="IG"/>
    <property type="match status" value="3"/>
</dbReference>
<keyword evidence="6" id="KW-1015">Disulfide bond</keyword>
<evidence type="ECO:0000256" key="2">
    <source>
        <dbReference type="ARBA" id="ARBA00022475"/>
    </source>
</evidence>
<dbReference type="GO" id="GO:0009617">
    <property type="term" value="P:response to bacterium"/>
    <property type="evidence" value="ECO:0007669"/>
    <property type="project" value="TreeGrafter"/>
</dbReference>
<dbReference type="GO" id="GO:0005886">
    <property type="term" value="C:plasma membrane"/>
    <property type="evidence" value="ECO:0007669"/>
    <property type="project" value="UniProtKB-SubCell"/>
</dbReference>
<dbReference type="EMBL" id="JAAWVO010051241">
    <property type="protein sequence ID" value="MBN3320373.1"/>
    <property type="molecule type" value="Genomic_DNA"/>
</dbReference>
<evidence type="ECO:0000313" key="10">
    <source>
        <dbReference type="EMBL" id="MBN3320373.1"/>
    </source>
</evidence>
<keyword evidence="2" id="KW-1003">Cell membrane</keyword>
<feature type="domain" description="Ig-like" evidence="9">
    <location>
        <begin position="124"/>
        <end position="217"/>
    </location>
</feature>
<dbReference type="Pfam" id="PF07686">
    <property type="entry name" value="V-set"/>
    <property type="match status" value="3"/>
</dbReference>
<dbReference type="AlphaFoldDB" id="A0A8J7TEK0"/>
<keyword evidence="3" id="KW-0732">Signal</keyword>
<evidence type="ECO:0000256" key="3">
    <source>
        <dbReference type="ARBA" id="ARBA00022729"/>
    </source>
</evidence>
<evidence type="ECO:0000256" key="5">
    <source>
        <dbReference type="ARBA" id="ARBA00023136"/>
    </source>
</evidence>
<dbReference type="InterPro" id="IPR013106">
    <property type="entry name" value="Ig_V-set"/>
</dbReference>
<comment type="caution">
    <text evidence="10">The sequence shown here is derived from an EMBL/GenBank/DDBJ whole genome shotgun (WGS) entry which is preliminary data.</text>
</comment>
<evidence type="ECO:0000256" key="4">
    <source>
        <dbReference type="ARBA" id="ARBA00022859"/>
    </source>
</evidence>
<evidence type="ECO:0000256" key="8">
    <source>
        <dbReference type="SAM" id="Phobius"/>
    </source>
</evidence>
<evidence type="ECO:0000256" key="1">
    <source>
        <dbReference type="ARBA" id="ARBA00004236"/>
    </source>
</evidence>
<dbReference type="InterPro" id="IPR052051">
    <property type="entry name" value="TCR_complex_component"/>
</dbReference>
<protein>
    <submittedName>
        <fullName evidence="10">KV5AK protein</fullName>
    </submittedName>
</protein>
<feature type="domain" description="Ig-like" evidence="9">
    <location>
        <begin position="277"/>
        <end position="372"/>
    </location>
</feature>
<accession>A0A8J7TEK0</accession>
<feature type="non-terminal residue" evidence="10">
    <location>
        <position position="1"/>
    </location>
</feature>
<dbReference type="Proteomes" id="UP000736164">
    <property type="component" value="Unassembled WGS sequence"/>
</dbReference>
<dbReference type="CDD" id="cd00099">
    <property type="entry name" value="IgV"/>
    <property type="match status" value="1"/>
</dbReference>
<dbReference type="GO" id="GO:0002376">
    <property type="term" value="P:immune system process"/>
    <property type="evidence" value="ECO:0007669"/>
    <property type="project" value="UniProtKB-KW"/>
</dbReference>
<feature type="transmembrane region" description="Helical" evidence="8">
    <location>
        <begin position="211"/>
        <end position="230"/>
    </location>
</feature>
<dbReference type="SMART" id="SM00406">
    <property type="entry name" value="IGv"/>
    <property type="match status" value="2"/>
</dbReference>
<keyword evidence="11" id="KW-1185">Reference proteome</keyword>
<evidence type="ECO:0000256" key="6">
    <source>
        <dbReference type="ARBA" id="ARBA00023157"/>
    </source>
</evidence>
<dbReference type="PROSITE" id="PS50835">
    <property type="entry name" value="IG_LIKE"/>
    <property type="match status" value="3"/>
</dbReference>
<proteinExistence type="predicted"/>
<comment type="subcellular location">
    <subcellularLocation>
        <location evidence="1">Cell membrane</location>
    </subcellularLocation>
</comment>
<dbReference type="SUPFAM" id="SSF48726">
    <property type="entry name" value="Immunoglobulin"/>
    <property type="match status" value="3"/>
</dbReference>
<dbReference type="PANTHER" id="PTHR19433">
    <property type="entry name" value="T-CELL RECEPTOR ALPHA CHAIN V REGION-RELATED"/>
    <property type="match status" value="1"/>
</dbReference>
<feature type="non-terminal residue" evidence="10">
    <location>
        <position position="400"/>
    </location>
</feature>
<reference evidence="10" key="1">
    <citation type="journal article" date="2021" name="Cell">
        <title>Tracing the genetic footprints of vertebrate landing in non-teleost ray-finned fishes.</title>
        <authorList>
            <person name="Bi X."/>
            <person name="Wang K."/>
            <person name="Yang L."/>
            <person name="Pan H."/>
            <person name="Jiang H."/>
            <person name="Wei Q."/>
            <person name="Fang M."/>
            <person name="Yu H."/>
            <person name="Zhu C."/>
            <person name="Cai Y."/>
            <person name="He Y."/>
            <person name="Gan X."/>
            <person name="Zeng H."/>
            <person name="Yu D."/>
            <person name="Zhu Y."/>
            <person name="Jiang H."/>
            <person name="Qiu Q."/>
            <person name="Yang H."/>
            <person name="Zhang Y.E."/>
            <person name="Wang W."/>
            <person name="Zhu M."/>
            <person name="He S."/>
            <person name="Zhang G."/>
        </authorList>
    </citation>
    <scope>NUCLEOTIDE SEQUENCE</scope>
    <source>
        <strain evidence="10">Allg_001</strain>
    </source>
</reference>
<dbReference type="InterPro" id="IPR007110">
    <property type="entry name" value="Ig-like_dom"/>
</dbReference>
<keyword evidence="8" id="KW-0812">Transmembrane</keyword>
<keyword evidence="7" id="KW-0325">Glycoprotein</keyword>
<dbReference type="Gene3D" id="2.60.40.10">
    <property type="entry name" value="Immunoglobulins"/>
    <property type="match status" value="3"/>
</dbReference>
<evidence type="ECO:0000259" key="9">
    <source>
        <dbReference type="PROSITE" id="PS50835"/>
    </source>
</evidence>
<dbReference type="PANTHER" id="PTHR19433:SF133">
    <property type="entry name" value="IMMUNE-TYPE RECEPTOR 5 PRECURSOR-RELATED"/>
    <property type="match status" value="1"/>
</dbReference>
<dbReference type="InterPro" id="IPR003599">
    <property type="entry name" value="Ig_sub"/>
</dbReference>
<keyword evidence="4" id="KW-0391">Immunity</keyword>
<sequence length="400" mass="44411">VKPTNLISQPHLSVTAQLGDIVTLECYIPSGKVLQLVWYKQSIGGKPIHIATAYSNSGEATMYEDFKNNLRFKVEKSDSSFNLTISSLEPYDVARYYCGAFYYSYVSFGNGTLLIIKGSETRNGSIVQHPVSVPGKPGDDMTLKCTIQIVTCAGEHSVYWFRYGSEESLPGIIYTPENRRDQCEKSSWAGLPTNSCIYNLQIRNLSHSNAGIYYCAVATCGIILFGNGTLLEITGVDHQISLNYITLVLLATNIVAVLVITFLTCWLIKNNRTGIFPQDVVVQPHISVTTQSGDLVTLECTIVTTRLINWIWFKTFVGQPPRYIVTAYGNTDRVTFYNEFENNPRITVRKENSRFTLSISQVRPSDVATYYCGAVSYSDVLFGNGTALLLTGIILSHNPA</sequence>
<organism evidence="10 11">
    <name type="scientific">Atractosteus spatula</name>
    <name type="common">Alligator gar</name>
    <name type="synonym">Lepisosteus spatula</name>
    <dbReference type="NCBI Taxonomy" id="7917"/>
    <lineage>
        <taxon>Eukaryota</taxon>
        <taxon>Metazoa</taxon>
        <taxon>Chordata</taxon>
        <taxon>Craniata</taxon>
        <taxon>Vertebrata</taxon>
        <taxon>Euteleostomi</taxon>
        <taxon>Actinopterygii</taxon>
        <taxon>Neopterygii</taxon>
        <taxon>Holostei</taxon>
        <taxon>Semionotiformes</taxon>
        <taxon>Lepisosteidae</taxon>
        <taxon>Atractosteus</taxon>
    </lineage>
</organism>
<evidence type="ECO:0000256" key="7">
    <source>
        <dbReference type="ARBA" id="ARBA00023180"/>
    </source>
</evidence>
<keyword evidence="8" id="KW-1133">Transmembrane helix</keyword>
<keyword evidence="5 8" id="KW-0472">Membrane</keyword>
<evidence type="ECO:0000313" key="11">
    <source>
        <dbReference type="Proteomes" id="UP000736164"/>
    </source>
</evidence>
<gene>
    <name evidence="10" type="primary">Kv5ak</name>
    <name evidence="10" type="ORF">GTO95_0013483</name>
</gene>
<dbReference type="InterPro" id="IPR036179">
    <property type="entry name" value="Ig-like_dom_sf"/>
</dbReference>